<reference evidence="2 3" key="4">
    <citation type="submission" date="2017-10" db="EMBL/GenBank/DDBJ databases">
        <title>Genome analyses suggest a sexual origin of heterokaryosis in a supposedly ancient asexual fungus.</title>
        <authorList>
            <person name="Corradi N."/>
            <person name="Sedzielewska K."/>
            <person name="Noel J."/>
            <person name="Charron P."/>
            <person name="Farinelli L."/>
            <person name="Marton T."/>
            <person name="Kruger M."/>
            <person name="Pelin A."/>
            <person name="Brachmann A."/>
            <person name="Corradi N."/>
        </authorList>
    </citation>
    <scope>NUCLEOTIDE SEQUENCE [LARGE SCALE GENOMIC DNA]</scope>
    <source>
        <strain evidence="2 3">A1</strain>
    </source>
</reference>
<comment type="caution">
    <text evidence="1">The sequence shown here is derived from an EMBL/GenBank/DDBJ whole genome shotgun (WGS) entry which is preliminary data.</text>
</comment>
<reference evidence="1 4" key="2">
    <citation type="submission" date="2017-09" db="EMBL/GenBank/DDBJ databases">
        <title>Extensive intraspecific genome diversity in a model arbuscular mycorrhizal fungus.</title>
        <authorList>
            <person name="Chen E.C."/>
            <person name="Morin E."/>
            <person name="Beaudet D."/>
            <person name="Noel J."/>
            <person name="Ndikumana S."/>
            <person name="Charron P."/>
            <person name="St-Onge C."/>
            <person name="Giorgi J."/>
            <person name="Grigoriev I.V."/>
            <person name="Roux C."/>
            <person name="Martin F.M."/>
            <person name="Corradi N."/>
        </authorList>
    </citation>
    <scope>NUCLEOTIDE SEQUENCE [LARGE SCALE GENOMIC DNA]</scope>
    <source>
        <strain evidence="1 4">A5</strain>
    </source>
</reference>
<sequence length="173" mass="20009">MDPYIDDLKVELGADNDKLEVNNEEHGVDNDEIKLAKKLQLGEHIIIQNLNEIPVCLKQRAARILEVLDRIPDDDPIVVIDWRNPWPRGRSQTKRILIENIINGGGVNEFNSDTIFSFRTCRQLGNWINNRPQWSKHDRSAIDPNPDVGHMYRINKVTDHIAEFEDAAYVFND</sequence>
<proteinExistence type="predicted"/>
<evidence type="ECO:0000313" key="2">
    <source>
        <dbReference type="EMBL" id="PKC72985.1"/>
    </source>
</evidence>
<dbReference type="AlphaFoldDB" id="A0A2I1ET93"/>
<dbReference type="VEuPathDB" id="FungiDB:FUN_021557"/>
<dbReference type="Proteomes" id="UP000232722">
    <property type="component" value="Unassembled WGS sequence"/>
</dbReference>
<name>A0A2I1ET93_9GLOM</name>
<evidence type="ECO:0000313" key="1">
    <source>
        <dbReference type="EMBL" id="PKC15960.1"/>
    </source>
</evidence>
<accession>A0A2I1ET93</accession>
<dbReference type="VEuPathDB" id="FungiDB:RhiirFUN_003383"/>
<dbReference type="EMBL" id="LLXJ01000066">
    <property type="protein sequence ID" value="PKC15960.1"/>
    <property type="molecule type" value="Genomic_DNA"/>
</dbReference>
<evidence type="ECO:0000313" key="3">
    <source>
        <dbReference type="Proteomes" id="UP000232688"/>
    </source>
</evidence>
<organism evidence="1 4">
    <name type="scientific">Rhizophagus irregularis</name>
    <dbReference type="NCBI Taxonomy" id="588596"/>
    <lineage>
        <taxon>Eukaryota</taxon>
        <taxon>Fungi</taxon>
        <taxon>Fungi incertae sedis</taxon>
        <taxon>Mucoromycota</taxon>
        <taxon>Glomeromycotina</taxon>
        <taxon>Glomeromycetes</taxon>
        <taxon>Glomerales</taxon>
        <taxon>Glomeraceae</taxon>
        <taxon>Rhizophagus</taxon>
    </lineage>
</organism>
<dbReference type="EMBL" id="LLXH01000105">
    <property type="protein sequence ID" value="PKC72985.1"/>
    <property type="molecule type" value="Genomic_DNA"/>
</dbReference>
<reference evidence="1 4" key="1">
    <citation type="submission" date="2016-04" db="EMBL/GenBank/DDBJ databases">
        <title>Genome analyses suggest a sexual origin of heterokaryosis in a supposedly ancient asexual fungus.</title>
        <authorList>
            <person name="Ropars J."/>
            <person name="Sedzielewska K."/>
            <person name="Noel J."/>
            <person name="Charron P."/>
            <person name="Farinelli L."/>
            <person name="Marton T."/>
            <person name="Kruger M."/>
            <person name="Pelin A."/>
            <person name="Brachmann A."/>
            <person name="Corradi N."/>
        </authorList>
    </citation>
    <scope>NUCLEOTIDE SEQUENCE [LARGE SCALE GENOMIC DNA]</scope>
    <source>
        <strain evidence="1 4">A5</strain>
    </source>
</reference>
<evidence type="ECO:0000313" key="4">
    <source>
        <dbReference type="Proteomes" id="UP000232722"/>
    </source>
</evidence>
<dbReference type="VEuPathDB" id="FungiDB:RhiirA1_389318"/>
<gene>
    <name evidence="2" type="ORF">RhiirA1_389318</name>
    <name evidence="1" type="ORF">RhiirA5_480692</name>
</gene>
<dbReference type="OrthoDB" id="2320096at2759"/>
<reference evidence="2 3" key="3">
    <citation type="submission" date="2017-10" db="EMBL/GenBank/DDBJ databases">
        <title>Extensive intraspecific genome diversity in a model arbuscular mycorrhizal fungus.</title>
        <authorList>
            <person name="Chen E.C.H."/>
            <person name="Morin E."/>
            <person name="Baudet D."/>
            <person name="Noel J."/>
            <person name="Ndikumana S."/>
            <person name="Charron P."/>
            <person name="St-Onge C."/>
            <person name="Giorgi J."/>
            <person name="Grigoriev I.V."/>
            <person name="Roux C."/>
            <person name="Martin F.M."/>
            <person name="Corradi N."/>
        </authorList>
    </citation>
    <scope>NUCLEOTIDE SEQUENCE [LARGE SCALE GENOMIC DNA]</scope>
    <source>
        <strain evidence="2 3">A1</strain>
    </source>
</reference>
<dbReference type="Proteomes" id="UP000232688">
    <property type="component" value="Unassembled WGS sequence"/>
</dbReference>
<protein>
    <submittedName>
        <fullName evidence="1">Uncharacterized protein</fullName>
    </submittedName>
</protein>